<dbReference type="GO" id="GO:0016831">
    <property type="term" value="F:carboxy-lyase activity"/>
    <property type="evidence" value="ECO:0007669"/>
    <property type="project" value="InterPro"/>
</dbReference>
<evidence type="ECO:0000256" key="1">
    <source>
        <dbReference type="ARBA" id="ARBA00023239"/>
    </source>
</evidence>
<evidence type="ECO:0000313" key="3">
    <source>
        <dbReference type="EMBL" id="SVD24541.1"/>
    </source>
</evidence>
<dbReference type="PANTHER" id="PTHR21240">
    <property type="entry name" value="2-AMINO-3-CARBOXYLMUCONATE-6-SEMIALDEHYDE DECARBOXYLASE"/>
    <property type="match status" value="1"/>
</dbReference>
<dbReference type="InterPro" id="IPR006680">
    <property type="entry name" value="Amidohydro-rel"/>
</dbReference>
<evidence type="ECO:0000259" key="2">
    <source>
        <dbReference type="Pfam" id="PF04909"/>
    </source>
</evidence>
<dbReference type="SUPFAM" id="SSF51556">
    <property type="entry name" value="Metallo-dependent hydrolases"/>
    <property type="match status" value="1"/>
</dbReference>
<dbReference type="GO" id="GO:0016787">
    <property type="term" value="F:hydrolase activity"/>
    <property type="evidence" value="ECO:0007669"/>
    <property type="project" value="InterPro"/>
</dbReference>
<accession>A0A382TSQ6</accession>
<name>A0A382TSQ6_9ZZZZ</name>
<sequence length="220" mass="24314">MAHLSLESLHDLFDPEGPVIDAHVHPLQNFGSRRPFDAAEDVRLLREAGQRAGVTQAILFSLHSTTPRNPTIEQCREANDYAHQMAQCSDGYFLPFCYVTPDEPTASVEEIDRCISDLRMVGVKLWVARKATDPGLDPIMERSVHWDVPVLQHAWRKTTGNLEGESTPADVADMARRHPQSRIIMAHLNGCNPRGIEEVADTPNVCVDTSGGDPEAGVVE</sequence>
<dbReference type="EMBL" id="UINC01138537">
    <property type="protein sequence ID" value="SVD24541.1"/>
    <property type="molecule type" value="Genomic_DNA"/>
</dbReference>
<dbReference type="AlphaFoldDB" id="A0A382TSQ6"/>
<dbReference type="PANTHER" id="PTHR21240:SF28">
    <property type="entry name" value="ISO-OROTATE DECARBOXYLASE (EUROFUNG)"/>
    <property type="match status" value="1"/>
</dbReference>
<reference evidence="3" key="1">
    <citation type="submission" date="2018-05" db="EMBL/GenBank/DDBJ databases">
        <authorList>
            <person name="Lanie J.A."/>
            <person name="Ng W.-L."/>
            <person name="Kazmierczak K.M."/>
            <person name="Andrzejewski T.M."/>
            <person name="Davidsen T.M."/>
            <person name="Wayne K.J."/>
            <person name="Tettelin H."/>
            <person name="Glass J.I."/>
            <person name="Rusch D."/>
            <person name="Podicherti R."/>
            <person name="Tsui H.-C.T."/>
            <person name="Winkler M.E."/>
        </authorList>
    </citation>
    <scope>NUCLEOTIDE SEQUENCE</scope>
</reference>
<proteinExistence type="predicted"/>
<gene>
    <name evidence="3" type="ORF">METZ01_LOCUS377395</name>
</gene>
<feature type="non-terminal residue" evidence="3">
    <location>
        <position position="220"/>
    </location>
</feature>
<dbReference type="InterPro" id="IPR032466">
    <property type="entry name" value="Metal_Hydrolase"/>
</dbReference>
<dbReference type="GO" id="GO:0005737">
    <property type="term" value="C:cytoplasm"/>
    <property type="evidence" value="ECO:0007669"/>
    <property type="project" value="TreeGrafter"/>
</dbReference>
<keyword evidence="1" id="KW-0456">Lyase</keyword>
<protein>
    <recommendedName>
        <fullName evidence="2">Amidohydrolase-related domain-containing protein</fullName>
    </recommendedName>
</protein>
<dbReference type="InterPro" id="IPR032465">
    <property type="entry name" value="ACMSD"/>
</dbReference>
<feature type="domain" description="Amidohydrolase-related" evidence="2">
    <location>
        <begin position="20"/>
        <end position="214"/>
    </location>
</feature>
<dbReference type="GO" id="GO:0019748">
    <property type="term" value="P:secondary metabolic process"/>
    <property type="evidence" value="ECO:0007669"/>
    <property type="project" value="TreeGrafter"/>
</dbReference>
<dbReference type="Gene3D" id="3.20.20.140">
    <property type="entry name" value="Metal-dependent hydrolases"/>
    <property type="match status" value="1"/>
</dbReference>
<dbReference type="Pfam" id="PF04909">
    <property type="entry name" value="Amidohydro_2"/>
    <property type="match status" value="1"/>
</dbReference>
<organism evidence="3">
    <name type="scientific">marine metagenome</name>
    <dbReference type="NCBI Taxonomy" id="408172"/>
    <lineage>
        <taxon>unclassified sequences</taxon>
        <taxon>metagenomes</taxon>
        <taxon>ecological metagenomes</taxon>
    </lineage>
</organism>